<sequence length="178" mass="20001">MGNFQHLAQKVLSKNCPNAKVSCFLPLAEETGNFQGKSGNNAGNFNRSYNRESQSISAFKEETHKETSRKPEASNQETFAVKNHDKSFLISNSTAGILDGFFSNAAGLDINLLPDDKRWIKTVCFGISRPTLAGFLSEYIDRWHNAMERETVTYKKQNAGRRSANIWLRETLTNQCTS</sequence>
<dbReference type="OrthoDB" id="5788131at2"/>
<organism evidence="1 2">
    <name type="scientific">Legionella tucsonensis</name>
    <dbReference type="NCBI Taxonomy" id="40335"/>
    <lineage>
        <taxon>Bacteria</taxon>
        <taxon>Pseudomonadati</taxon>
        <taxon>Pseudomonadota</taxon>
        <taxon>Gammaproteobacteria</taxon>
        <taxon>Legionellales</taxon>
        <taxon>Legionellaceae</taxon>
        <taxon>Legionella</taxon>
    </lineage>
</organism>
<accession>A0A0W0ZXQ4</accession>
<dbReference type="STRING" id="40335.Ltuc_1764"/>
<dbReference type="Proteomes" id="UP000054693">
    <property type="component" value="Unassembled WGS sequence"/>
</dbReference>
<protein>
    <submittedName>
        <fullName evidence="1">Uncharacterized protein</fullName>
    </submittedName>
</protein>
<dbReference type="EMBL" id="LNZA01000001">
    <property type="protein sequence ID" value="KTD73917.1"/>
    <property type="molecule type" value="Genomic_DNA"/>
</dbReference>
<keyword evidence="2" id="KW-1185">Reference proteome</keyword>
<dbReference type="RefSeq" id="WP_058520907.1">
    <property type="nucleotide sequence ID" value="NZ_CAAAIP010000009.1"/>
</dbReference>
<evidence type="ECO:0000313" key="2">
    <source>
        <dbReference type="Proteomes" id="UP000054693"/>
    </source>
</evidence>
<gene>
    <name evidence="1" type="ORF">Ltuc_1764</name>
</gene>
<name>A0A0W0ZXQ4_9GAMM</name>
<comment type="caution">
    <text evidence="1">The sequence shown here is derived from an EMBL/GenBank/DDBJ whole genome shotgun (WGS) entry which is preliminary data.</text>
</comment>
<proteinExistence type="predicted"/>
<reference evidence="1 2" key="1">
    <citation type="submission" date="2015-11" db="EMBL/GenBank/DDBJ databases">
        <title>Genomic analysis of 38 Legionella species identifies large and diverse effector repertoires.</title>
        <authorList>
            <person name="Burstein D."/>
            <person name="Amaro F."/>
            <person name="Zusman T."/>
            <person name="Lifshitz Z."/>
            <person name="Cohen O."/>
            <person name="Gilbert J.A."/>
            <person name="Pupko T."/>
            <person name="Shuman H.A."/>
            <person name="Segal G."/>
        </authorList>
    </citation>
    <scope>NUCLEOTIDE SEQUENCE [LARGE SCALE GENOMIC DNA]</scope>
    <source>
        <strain evidence="1 2">ATCC 49180</strain>
    </source>
</reference>
<dbReference type="AlphaFoldDB" id="A0A0W0ZXQ4"/>
<evidence type="ECO:0000313" key="1">
    <source>
        <dbReference type="EMBL" id="KTD73917.1"/>
    </source>
</evidence>
<dbReference type="PATRIC" id="fig|40335.7.peg.1874"/>